<keyword evidence="3" id="KW-1185">Reference proteome</keyword>
<comment type="caution">
    <text evidence="2">The sequence shown here is derived from an EMBL/GenBank/DDBJ whole genome shotgun (WGS) entry which is preliminary data.</text>
</comment>
<feature type="transmembrane region" description="Helical" evidence="1">
    <location>
        <begin position="92"/>
        <end position="110"/>
    </location>
</feature>
<reference evidence="2 3" key="1">
    <citation type="submission" date="2021-07" db="EMBL/GenBank/DDBJ databases">
        <title>Clostridium weizhouense sp. nov., an anaerobic bacterium isolated from activated sludge of Petroleum wastewater.</title>
        <authorList>
            <person name="Li Q."/>
        </authorList>
    </citation>
    <scope>NUCLEOTIDE SEQUENCE [LARGE SCALE GENOMIC DNA]</scope>
    <source>
        <strain evidence="2 3">YB-6</strain>
    </source>
</reference>
<evidence type="ECO:0000313" key="2">
    <source>
        <dbReference type="EMBL" id="MBW6409619.1"/>
    </source>
</evidence>
<feature type="transmembrane region" description="Helical" evidence="1">
    <location>
        <begin position="14"/>
        <end position="35"/>
    </location>
</feature>
<dbReference type="EMBL" id="JAHXPT010000003">
    <property type="protein sequence ID" value="MBW6409619.1"/>
    <property type="molecule type" value="Genomic_DNA"/>
</dbReference>
<keyword evidence="1" id="KW-0812">Transmembrane</keyword>
<dbReference type="RefSeq" id="WP_219778668.1">
    <property type="nucleotide sequence ID" value="NZ_JAHXPT010000003.1"/>
</dbReference>
<protein>
    <submittedName>
        <fullName evidence="2">MptD family putative ECF transporter S component</fullName>
    </submittedName>
</protein>
<dbReference type="InterPro" id="IPR011733">
    <property type="entry name" value="CHP02185_IM"/>
</dbReference>
<dbReference type="Pfam" id="PF09605">
    <property type="entry name" value="Trep_Strep"/>
    <property type="match status" value="1"/>
</dbReference>
<proteinExistence type="predicted"/>
<evidence type="ECO:0000256" key="1">
    <source>
        <dbReference type="SAM" id="Phobius"/>
    </source>
</evidence>
<sequence>MSNNINKGLEVKDFVTVGIFSALFAAVTMVGGAIFASNPVLTFLLPPVVALITAPVYLVLIAKVPKHGAILILGILMACIMFVTGMYWMWSIAYIVFAIAAELISGVKNFKSMKLNILGYIVFSVNPLITYSMLWINQKKYIEYLISKGTEKAYMDTMVATAQDWMLPAMIIGTLILALIGAMIGKKLLQKQFEKAGII</sequence>
<dbReference type="NCBIfam" id="TIGR02185">
    <property type="entry name" value="Trep_Strep"/>
    <property type="match status" value="1"/>
</dbReference>
<gene>
    <name evidence="2" type="ORF">KYD98_05900</name>
</gene>
<name>A0ABS7ALT8_9CLOT</name>
<accession>A0ABS7ALT8</accession>
<feature type="transmembrane region" description="Helical" evidence="1">
    <location>
        <begin position="41"/>
        <end position="61"/>
    </location>
</feature>
<dbReference type="Proteomes" id="UP001519921">
    <property type="component" value="Unassembled WGS sequence"/>
</dbReference>
<feature type="transmembrane region" description="Helical" evidence="1">
    <location>
        <begin position="68"/>
        <end position="86"/>
    </location>
</feature>
<keyword evidence="1" id="KW-0472">Membrane</keyword>
<organism evidence="2 3">
    <name type="scientific">Clostridium weizhouense</name>
    <dbReference type="NCBI Taxonomy" id="2859781"/>
    <lineage>
        <taxon>Bacteria</taxon>
        <taxon>Bacillati</taxon>
        <taxon>Bacillota</taxon>
        <taxon>Clostridia</taxon>
        <taxon>Eubacteriales</taxon>
        <taxon>Clostridiaceae</taxon>
        <taxon>Clostridium</taxon>
    </lineage>
</organism>
<feature type="transmembrane region" description="Helical" evidence="1">
    <location>
        <begin position="117"/>
        <end position="136"/>
    </location>
</feature>
<feature type="transmembrane region" description="Helical" evidence="1">
    <location>
        <begin position="165"/>
        <end position="185"/>
    </location>
</feature>
<evidence type="ECO:0000313" key="3">
    <source>
        <dbReference type="Proteomes" id="UP001519921"/>
    </source>
</evidence>
<keyword evidence="1" id="KW-1133">Transmembrane helix</keyword>